<proteinExistence type="predicted"/>
<dbReference type="STRING" id="215637.A0A4V1J5K1"/>
<dbReference type="GO" id="GO:0000785">
    <property type="term" value="C:chromatin"/>
    <property type="evidence" value="ECO:0007669"/>
    <property type="project" value="TreeGrafter"/>
</dbReference>
<organism evidence="9 10">
    <name type="scientific">Dimargaris cristalligena</name>
    <dbReference type="NCBI Taxonomy" id="215637"/>
    <lineage>
        <taxon>Eukaryota</taxon>
        <taxon>Fungi</taxon>
        <taxon>Fungi incertae sedis</taxon>
        <taxon>Zoopagomycota</taxon>
        <taxon>Kickxellomycotina</taxon>
        <taxon>Dimargaritomycetes</taxon>
        <taxon>Dimargaritales</taxon>
        <taxon>Dimargaritaceae</taxon>
        <taxon>Dimargaris</taxon>
    </lineage>
</organism>
<dbReference type="PROSITE" id="PS00028">
    <property type="entry name" value="ZINC_FINGER_C2H2_1"/>
    <property type="match status" value="2"/>
</dbReference>
<keyword evidence="4" id="KW-0862">Zinc</keyword>
<keyword evidence="5" id="KW-0539">Nucleus</keyword>
<keyword evidence="3 6" id="KW-0863">Zinc-finger</keyword>
<feature type="domain" description="C2H2-type" evidence="8">
    <location>
        <begin position="119"/>
        <end position="146"/>
    </location>
</feature>
<dbReference type="FunFam" id="3.30.160.60:FF:000100">
    <property type="entry name" value="Zinc finger 45-like"/>
    <property type="match status" value="1"/>
</dbReference>
<feature type="domain" description="C2H2-type" evidence="8">
    <location>
        <begin position="91"/>
        <end position="118"/>
    </location>
</feature>
<dbReference type="Gene3D" id="3.30.160.60">
    <property type="entry name" value="Classic Zinc Finger"/>
    <property type="match status" value="4"/>
</dbReference>
<dbReference type="EMBL" id="ML002277">
    <property type="protein sequence ID" value="RKP39339.1"/>
    <property type="molecule type" value="Genomic_DNA"/>
</dbReference>
<dbReference type="PANTHER" id="PTHR14003:SF23">
    <property type="entry name" value="ZINC FINGER PROTEIN 143"/>
    <property type="match status" value="1"/>
</dbReference>
<evidence type="ECO:0000259" key="8">
    <source>
        <dbReference type="PROSITE" id="PS50157"/>
    </source>
</evidence>
<dbReference type="AlphaFoldDB" id="A0A4V1J5K1"/>
<reference evidence="10" key="1">
    <citation type="journal article" date="2018" name="Nat. Microbiol.">
        <title>Leveraging single-cell genomics to expand the fungal tree of life.</title>
        <authorList>
            <person name="Ahrendt S.R."/>
            <person name="Quandt C.A."/>
            <person name="Ciobanu D."/>
            <person name="Clum A."/>
            <person name="Salamov A."/>
            <person name="Andreopoulos B."/>
            <person name="Cheng J.F."/>
            <person name="Woyke T."/>
            <person name="Pelin A."/>
            <person name="Henrissat B."/>
            <person name="Reynolds N.K."/>
            <person name="Benny G.L."/>
            <person name="Smith M.E."/>
            <person name="James T.Y."/>
            <person name="Grigoriev I.V."/>
        </authorList>
    </citation>
    <scope>NUCLEOTIDE SEQUENCE [LARGE SCALE GENOMIC DNA]</scope>
    <source>
        <strain evidence="10">RSA 468</strain>
    </source>
</reference>
<feature type="compositionally biased region" description="Basic and acidic residues" evidence="7">
    <location>
        <begin position="39"/>
        <end position="49"/>
    </location>
</feature>
<keyword evidence="1" id="KW-0479">Metal-binding</keyword>
<dbReference type="InterPro" id="IPR013087">
    <property type="entry name" value="Znf_C2H2_type"/>
</dbReference>
<evidence type="ECO:0000256" key="2">
    <source>
        <dbReference type="ARBA" id="ARBA00022737"/>
    </source>
</evidence>
<keyword evidence="10" id="KW-1185">Reference proteome</keyword>
<name>A0A4V1J5K1_9FUNG</name>
<accession>A0A4V1J5K1</accession>
<feature type="domain" description="C2H2-type" evidence="8">
    <location>
        <begin position="63"/>
        <end position="90"/>
    </location>
</feature>
<dbReference type="GO" id="GO:0008270">
    <property type="term" value="F:zinc ion binding"/>
    <property type="evidence" value="ECO:0007669"/>
    <property type="project" value="UniProtKB-KW"/>
</dbReference>
<evidence type="ECO:0000256" key="1">
    <source>
        <dbReference type="ARBA" id="ARBA00022723"/>
    </source>
</evidence>
<evidence type="ECO:0000256" key="4">
    <source>
        <dbReference type="ARBA" id="ARBA00022833"/>
    </source>
</evidence>
<evidence type="ECO:0000256" key="5">
    <source>
        <dbReference type="ARBA" id="ARBA00023242"/>
    </source>
</evidence>
<feature type="region of interest" description="Disordered" evidence="7">
    <location>
        <begin position="38"/>
        <end position="57"/>
    </location>
</feature>
<dbReference type="GO" id="GO:0000978">
    <property type="term" value="F:RNA polymerase II cis-regulatory region sequence-specific DNA binding"/>
    <property type="evidence" value="ECO:0007669"/>
    <property type="project" value="TreeGrafter"/>
</dbReference>
<dbReference type="PANTHER" id="PTHR14003">
    <property type="entry name" value="TRANSCRIPTIONAL REPRESSOR PROTEIN YY"/>
    <property type="match status" value="1"/>
</dbReference>
<evidence type="ECO:0000256" key="6">
    <source>
        <dbReference type="PROSITE-ProRule" id="PRU00042"/>
    </source>
</evidence>
<feature type="domain" description="C2H2-type" evidence="8">
    <location>
        <begin position="147"/>
        <end position="172"/>
    </location>
</feature>
<dbReference type="GO" id="GO:0005667">
    <property type="term" value="C:transcription regulator complex"/>
    <property type="evidence" value="ECO:0007669"/>
    <property type="project" value="TreeGrafter"/>
</dbReference>
<dbReference type="GO" id="GO:0000981">
    <property type="term" value="F:DNA-binding transcription factor activity, RNA polymerase II-specific"/>
    <property type="evidence" value="ECO:0007669"/>
    <property type="project" value="TreeGrafter"/>
</dbReference>
<dbReference type="FunFam" id="3.30.160.60:FF:000303">
    <property type="entry name" value="Zinc finger protein 41"/>
    <property type="match status" value="1"/>
</dbReference>
<gene>
    <name evidence="9" type="ORF">BJ085DRAFT_22153</name>
</gene>
<dbReference type="GO" id="GO:0031519">
    <property type="term" value="C:PcG protein complex"/>
    <property type="evidence" value="ECO:0007669"/>
    <property type="project" value="TreeGrafter"/>
</dbReference>
<dbReference type="FunFam" id="3.30.160.60:FF:000110">
    <property type="entry name" value="Zinc finger protein-like"/>
    <property type="match status" value="1"/>
</dbReference>
<dbReference type="PROSITE" id="PS50157">
    <property type="entry name" value="ZINC_FINGER_C2H2_2"/>
    <property type="match status" value="4"/>
</dbReference>
<dbReference type="SMART" id="SM00355">
    <property type="entry name" value="ZnF_C2H2"/>
    <property type="match status" value="4"/>
</dbReference>
<evidence type="ECO:0000313" key="10">
    <source>
        <dbReference type="Proteomes" id="UP000268162"/>
    </source>
</evidence>
<dbReference type="SUPFAM" id="SSF57667">
    <property type="entry name" value="beta-beta-alpha zinc fingers"/>
    <property type="match status" value="2"/>
</dbReference>
<keyword evidence="2" id="KW-0677">Repeat</keyword>
<dbReference type="Pfam" id="PF00096">
    <property type="entry name" value="zf-C2H2"/>
    <property type="match status" value="2"/>
</dbReference>
<evidence type="ECO:0000256" key="3">
    <source>
        <dbReference type="ARBA" id="ARBA00022771"/>
    </source>
</evidence>
<evidence type="ECO:0000313" key="9">
    <source>
        <dbReference type="EMBL" id="RKP39339.1"/>
    </source>
</evidence>
<sequence>MLAFNPASCHNKQGKPVEAIQHVNHSILFNKQKLSTGDQDEHLTTDQKQPRTYSNPGVKEKTHVCDICKKPLLNIASLKRQMKIHTREKHFTCQFCSKSFAKSNYLTIHIQTHTEERPFACTFCPKSFPQSAHLTSYIKSHTGEKPCICTICHTSFPQSSQLITHMKTHTNQ</sequence>
<dbReference type="Proteomes" id="UP000268162">
    <property type="component" value="Unassembled WGS sequence"/>
</dbReference>
<protein>
    <recommendedName>
        <fullName evidence="8">C2H2-type domain-containing protein</fullName>
    </recommendedName>
</protein>
<dbReference type="InterPro" id="IPR036236">
    <property type="entry name" value="Znf_C2H2_sf"/>
</dbReference>
<evidence type="ECO:0000256" key="7">
    <source>
        <dbReference type="SAM" id="MobiDB-lite"/>
    </source>
</evidence>